<protein>
    <recommendedName>
        <fullName evidence="1">AAA+ ATPase domain-containing protein</fullName>
    </recommendedName>
</protein>
<gene>
    <name evidence="2" type="ORF">SAMN05216325_10124</name>
</gene>
<evidence type="ECO:0000313" key="3">
    <source>
        <dbReference type="Proteomes" id="UP000199459"/>
    </source>
</evidence>
<evidence type="ECO:0000313" key="2">
    <source>
        <dbReference type="EMBL" id="SEM67173.1"/>
    </source>
</evidence>
<dbReference type="InterPro" id="IPR027417">
    <property type="entry name" value="P-loop_NTPase"/>
</dbReference>
<sequence>MEELKKLCDRAEALLDRLENFLPVPPPEPDWSSSTAFRWRRRHNSGFIQPVSHPHQITLKDLRGVDNQKKLVDQNTHQFVQGYSANNVLLTGARGTGKSSLIKAVLNQYAGNGLRLIEVEKDHLVDLHDIVEQIAQRPERFIVFCDDLTFERDEPGYKALKVVLDGSVATVSDNVLIYATSNRRHMVPEYMRDNLDTRHVGEEVHPSETIEEKISLSERFGLWVSFYPFDQDQYLEIVRCWLAGFGFTEMNDELRRAALQWALGRGSRSGRVAWQFACDFAGRQRALGRLSNQSGK</sequence>
<dbReference type="EMBL" id="FOCP01000001">
    <property type="protein sequence ID" value="SEM67173.1"/>
    <property type="molecule type" value="Genomic_DNA"/>
</dbReference>
<dbReference type="Pfam" id="PF05673">
    <property type="entry name" value="DUF815"/>
    <property type="match status" value="1"/>
</dbReference>
<dbReference type="SMART" id="SM00382">
    <property type="entry name" value="AAA"/>
    <property type="match status" value="1"/>
</dbReference>
<accession>A0A1H8A9D1</accession>
<evidence type="ECO:0000259" key="1">
    <source>
        <dbReference type="SMART" id="SM00382"/>
    </source>
</evidence>
<dbReference type="STRING" id="917.SAMN05216326_11211"/>
<dbReference type="SUPFAM" id="SSF52540">
    <property type="entry name" value="P-loop containing nucleoside triphosphate hydrolases"/>
    <property type="match status" value="1"/>
</dbReference>
<dbReference type="Gene3D" id="3.40.50.300">
    <property type="entry name" value="P-loop containing nucleotide triphosphate hydrolases"/>
    <property type="match status" value="1"/>
</dbReference>
<dbReference type="RefSeq" id="WP_090626827.1">
    <property type="nucleotide sequence ID" value="NZ_FOCP01000001.1"/>
</dbReference>
<organism evidence="2 3">
    <name type="scientific">Nitrosomonas marina</name>
    <dbReference type="NCBI Taxonomy" id="917"/>
    <lineage>
        <taxon>Bacteria</taxon>
        <taxon>Pseudomonadati</taxon>
        <taxon>Pseudomonadota</taxon>
        <taxon>Betaproteobacteria</taxon>
        <taxon>Nitrosomonadales</taxon>
        <taxon>Nitrosomonadaceae</taxon>
        <taxon>Nitrosomonas</taxon>
    </lineage>
</organism>
<reference evidence="2 3" key="1">
    <citation type="submission" date="2016-10" db="EMBL/GenBank/DDBJ databases">
        <authorList>
            <person name="de Groot N.N."/>
        </authorList>
    </citation>
    <scope>NUCLEOTIDE SEQUENCE [LARGE SCALE GENOMIC DNA]</scope>
    <source>
        <strain evidence="2 3">Nm22</strain>
    </source>
</reference>
<dbReference type="AlphaFoldDB" id="A0A1H8A9D1"/>
<feature type="domain" description="AAA+ ATPase" evidence="1">
    <location>
        <begin position="84"/>
        <end position="211"/>
    </location>
</feature>
<dbReference type="CDD" id="cd00009">
    <property type="entry name" value="AAA"/>
    <property type="match status" value="1"/>
</dbReference>
<dbReference type="InterPro" id="IPR003593">
    <property type="entry name" value="AAA+_ATPase"/>
</dbReference>
<dbReference type="OrthoDB" id="9812140at2"/>
<dbReference type="PANTHER" id="PTHR42935">
    <property type="entry name" value="SLR0930 PROTEIN"/>
    <property type="match status" value="1"/>
</dbReference>
<name>A0A1H8A9D1_9PROT</name>
<proteinExistence type="predicted"/>
<dbReference type="PANTHER" id="PTHR42935:SF1">
    <property type="entry name" value="SLR0930 PROTEIN"/>
    <property type="match status" value="1"/>
</dbReference>
<dbReference type="Proteomes" id="UP000199459">
    <property type="component" value="Unassembled WGS sequence"/>
</dbReference>
<dbReference type="InterPro" id="IPR008533">
    <property type="entry name" value="DUF815"/>
</dbReference>